<dbReference type="SUPFAM" id="SSF81324">
    <property type="entry name" value="Voltage-gated potassium channels"/>
    <property type="match status" value="1"/>
</dbReference>
<dbReference type="Gene3D" id="1.10.287.70">
    <property type="match status" value="1"/>
</dbReference>
<dbReference type="Pfam" id="PF07885">
    <property type="entry name" value="Ion_trans_2"/>
    <property type="match status" value="1"/>
</dbReference>
<feature type="transmembrane region" description="Helical" evidence="8">
    <location>
        <begin position="83"/>
        <end position="106"/>
    </location>
</feature>
<accession>A0A0K2UN02</accession>
<feature type="domain" description="Potassium channel" evidence="9">
    <location>
        <begin position="93"/>
        <end position="174"/>
    </location>
</feature>
<keyword evidence="2" id="KW-0813">Transport</keyword>
<keyword evidence="4 8" id="KW-1133">Transmembrane helix</keyword>
<protein>
    <recommendedName>
        <fullName evidence="9">Potassium channel domain-containing protein</fullName>
    </recommendedName>
</protein>
<comment type="subcellular location">
    <subcellularLocation>
        <location evidence="1">Membrane</location>
        <topology evidence="1">Multi-pass membrane protein</topology>
    </subcellularLocation>
</comment>
<proteinExistence type="predicted"/>
<reference evidence="10" key="1">
    <citation type="submission" date="2014-05" db="EMBL/GenBank/DDBJ databases">
        <authorList>
            <person name="Chronopoulou M."/>
        </authorList>
    </citation>
    <scope>NUCLEOTIDE SEQUENCE</scope>
    <source>
        <tissue evidence="10">Whole organism</tissue>
    </source>
</reference>
<dbReference type="GO" id="GO:0022841">
    <property type="term" value="F:potassium ion leak channel activity"/>
    <property type="evidence" value="ECO:0007669"/>
    <property type="project" value="TreeGrafter"/>
</dbReference>
<evidence type="ECO:0000256" key="8">
    <source>
        <dbReference type="SAM" id="Phobius"/>
    </source>
</evidence>
<dbReference type="EMBL" id="HACA01022298">
    <property type="protein sequence ID" value="CDW39659.1"/>
    <property type="molecule type" value="Transcribed_RNA"/>
</dbReference>
<name>A0A0K2UN02_LEPSM</name>
<feature type="transmembrane region" description="Helical" evidence="8">
    <location>
        <begin position="118"/>
        <end position="139"/>
    </location>
</feature>
<feature type="non-terminal residue" evidence="10">
    <location>
        <position position="1"/>
    </location>
</feature>
<evidence type="ECO:0000256" key="3">
    <source>
        <dbReference type="ARBA" id="ARBA00022692"/>
    </source>
</evidence>
<keyword evidence="3 8" id="KW-0812">Transmembrane</keyword>
<evidence type="ECO:0000256" key="1">
    <source>
        <dbReference type="ARBA" id="ARBA00004141"/>
    </source>
</evidence>
<dbReference type="InterPro" id="IPR003280">
    <property type="entry name" value="2pore_dom_K_chnl"/>
</dbReference>
<keyword evidence="6 8" id="KW-0472">Membrane</keyword>
<dbReference type="PANTHER" id="PTHR11003">
    <property type="entry name" value="POTASSIUM CHANNEL, SUBFAMILY K"/>
    <property type="match status" value="1"/>
</dbReference>
<dbReference type="GO" id="GO:0015271">
    <property type="term" value="F:outward rectifier potassium channel activity"/>
    <property type="evidence" value="ECO:0007669"/>
    <property type="project" value="TreeGrafter"/>
</dbReference>
<dbReference type="GO" id="GO:0005886">
    <property type="term" value="C:plasma membrane"/>
    <property type="evidence" value="ECO:0007669"/>
    <property type="project" value="TreeGrafter"/>
</dbReference>
<feature type="transmembrane region" description="Helical" evidence="8">
    <location>
        <begin position="151"/>
        <end position="172"/>
    </location>
</feature>
<evidence type="ECO:0000313" key="10">
    <source>
        <dbReference type="EMBL" id="CDW39659.1"/>
    </source>
</evidence>
<evidence type="ECO:0000256" key="4">
    <source>
        <dbReference type="ARBA" id="ARBA00022989"/>
    </source>
</evidence>
<dbReference type="PANTHER" id="PTHR11003:SF334">
    <property type="entry name" value="FI03418P"/>
    <property type="match status" value="1"/>
</dbReference>
<evidence type="ECO:0000259" key="9">
    <source>
        <dbReference type="Pfam" id="PF07885"/>
    </source>
</evidence>
<dbReference type="AlphaFoldDB" id="A0A0K2UN02"/>
<evidence type="ECO:0000256" key="2">
    <source>
        <dbReference type="ARBA" id="ARBA00022448"/>
    </source>
</evidence>
<evidence type="ECO:0000256" key="6">
    <source>
        <dbReference type="ARBA" id="ARBA00023136"/>
    </source>
</evidence>
<feature type="transmembrane region" description="Helical" evidence="8">
    <location>
        <begin position="13"/>
        <end position="35"/>
    </location>
</feature>
<dbReference type="GO" id="GO:0030322">
    <property type="term" value="P:stabilization of membrane potential"/>
    <property type="evidence" value="ECO:0007669"/>
    <property type="project" value="TreeGrafter"/>
</dbReference>
<keyword evidence="5" id="KW-0406">Ion transport</keyword>
<evidence type="ECO:0000256" key="7">
    <source>
        <dbReference type="ARBA" id="ARBA00023303"/>
    </source>
</evidence>
<dbReference type="InterPro" id="IPR013099">
    <property type="entry name" value="K_chnl_dom"/>
</dbReference>
<dbReference type="OrthoDB" id="297496at2759"/>
<sequence>HIAPSTEMSQMTLMIYVVLGLPIMMLFLGNIGGSLAEVTKFIYSRCCCRWCRVRRKVEEEEEPLVSLRKDVYGMEDYMPSNEVLVPIVITLLLMSLYIVAGAAVYSSWEGWSLMDASYFSFITLTTIGFGDFVPGKSFLSEDSDLFKIFRILFTSLYCLIGLALISTGLSLMQEHIVNKTQWAASKLGLRDDEEGLGNEDKIIISLSVGAKETPGFDSRNEKKKKSYFDFDDVITNP</sequence>
<evidence type="ECO:0000256" key="5">
    <source>
        <dbReference type="ARBA" id="ARBA00023065"/>
    </source>
</evidence>
<keyword evidence="7" id="KW-0407">Ion channel</keyword>
<organism evidence="10">
    <name type="scientific">Lepeophtheirus salmonis</name>
    <name type="common">Salmon louse</name>
    <name type="synonym">Caligus salmonis</name>
    <dbReference type="NCBI Taxonomy" id="72036"/>
    <lineage>
        <taxon>Eukaryota</taxon>
        <taxon>Metazoa</taxon>
        <taxon>Ecdysozoa</taxon>
        <taxon>Arthropoda</taxon>
        <taxon>Crustacea</taxon>
        <taxon>Multicrustacea</taxon>
        <taxon>Hexanauplia</taxon>
        <taxon>Copepoda</taxon>
        <taxon>Siphonostomatoida</taxon>
        <taxon>Caligidae</taxon>
        <taxon>Lepeophtheirus</taxon>
    </lineage>
</organism>